<accession>A0ABW6A8W2</accession>
<comment type="caution">
    <text evidence="1">The sequence shown here is derived from an EMBL/GenBank/DDBJ whole genome shotgun (WGS) entry which is preliminary data.</text>
</comment>
<evidence type="ECO:0008006" key="3">
    <source>
        <dbReference type="Google" id="ProtNLM"/>
    </source>
</evidence>
<dbReference type="Proteomes" id="UP001597511">
    <property type="component" value="Unassembled WGS sequence"/>
</dbReference>
<keyword evidence="2" id="KW-1185">Reference proteome</keyword>
<evidence type="ECO:0000313" key="1">
    <source>
        <dbReference type="EMBL" id="MFD2921076.1"/>
    </source>
</evidence>
<dbReference type="RefSeq" id="WP_386100677.1">
    <property type="nucleotide sequence ID" value="NZ_JBHUOZ010000003.1"/>
</dbReference>
<evidence type="ECO:0000313" key="2">
    <source>
        <dbReference type="Proteomes" id="UP001597511"/>
    </source>
</evidence>
<dbReference type="InterPro" id="IPR011250">
    <property type="entry name" value="OMP/PagP_B-barrel"/>
</dbReference>
<proteinExistence type="predicted"/>
<organism evidence="1 2">
    <name type="scientific">Terrimonas rubra</name>
    <dbReference type="NCBI Taxonomy" id="1035890"/>
    <lineage>
        <taxon>Bacteria</taxon>
        <taxon>Pseudomonadati</taxon>
        <taxon>Bacteroidota</taxon>
        <taxon>Chitinophagia</taxon>
        <taxon>Chitinophagales</taxon>
        <taxon>Chitinophagaceae</taxon>
        <taxon>Terrimonas</taxon>
    </lineage>
</organism>
<name>A0ABW6A8W2_9BACT</name>
<protein>
    <recommendedName>
        <fullName evidence="3">Outer membrane protein beta-barrel domain-containing protein</fullName>
    </recommendedName>
</protein>
<dbReference type="EMBL" id="JBHUOZ010000003">
    <property type="protein sequence ID" value="MFD2921076.1"/>
    <property type="molecule type" value="Genomic_DNA"/>
</dbReference>
<reference evidence="2" key="1">
    <citation type="journal article" date="2019" name="Int. J. Syst. Evol. Microbiol.">
        <title>The Global Catalogue of Microorganisms (GCM) 10K type strain sequencing project: providing services to taxonomists for standard genome sequencing and annotation.</title>
        <authorList>
            <consortium name="The Broad Institute Genomics Platform"/>
            <consortium name="The Broad Institute Genome Sequencing Center for Infectious Disease"/>
            <person name="Wu L."/>
            <person name="Ma J."/>
        </authorList>
    </citation>
    <scope>NUCLEOTIDE SEQUENCE [LARGE SCALE GENOMIC DNA]</scope>
    <source>
        <strain evidence="2">KCTC 23299</strain>
    </source>
</reference>
<dbReference type="SUPFAM" id="SSF56925">
    <property type="entry name" value="OMPA-like"/>
    <property type="match status" value="1"/>
</dbReference>
<gene>
    <name evidence="1" type="ORF">ACFS6H_15225</name>
</gene>
<sequence length="231" mass="25634">MTKLLHIFLLCGCSFIITDIDAQKWTIGLYSQAHFPQTDYKEIYPKTGVGMGIDALYTPGEEGLISIGGEAGMLFLRNARRRVDLYNLGWGNTHMMIASNNIVTLGAKARLNIIRDPEKAVRLYIEGKVGTNAFARSVELQQLVSGETDASVSRTRWGMYAGPGAGISVALGENRKVLLFAQAAYLWGSKTTYYSHPRINEENKPVFTANRSTTDMILAQLGFRFNLEDTQ</sequence>